<dbReference type="SUPFAM" id="SSF51735">
    <property type="entry name" value="NAD(P)-binding Rossmann-fold domains"/>
    <property type="match status" value="1"/>
</dbReference>
<sequence>MQAIQFTAKGTAVLTDIPEVDAPGPGQALVRTHRMGICGTDMSAFLGKFPFFQFPRTPGHELGLEVLAVGDGVSNVKAGDKCSLEPYVNDPNSIASRKGASNACPNVSVIGVHENGGLRKGAWTVPAHKLHSGNDLSYDQLALVETLAIGYHAVQRGNPQPGETVMVIGAGPIGLACLEFLKLMDVKVIVLDMAENRLKFCREKLRLENTLVARKDGSHVAEVEALTDGGFCDVIIDATGHAGSMIGAFQMAGIGARVVYVGITAQELSFPQAPFFHRRELSVIASRNALPADFPAIIQIIREGKIDLDHWITHRIDISEVPAEFAKFCDPATGAIKAMIEVN</sequence>
<evidence type="ECO:0000256" key="1">
    <source>
        <dbReference type="ARBA" id="ARBA00001947"/>
    </source>
</evidence>
<evidence type="ECO:0000256" key="4">
    <source>
        <dbReference type="ARBA" id="ARBA00022833"/>
    </source>
</evidence>
<evidence type="ECO:0000313" key="8">
    <source>
        <dbReference type="EMBL" id="MFC7338472.1"/>
    </source>
</evidence>
<evidence type="ECO:0000313" key="9">
    <source>
        <dbReference type="Proteomes" id="UP001596472"/>
    </source>
</evidence>
<reference evidence="9" key="1">
    <citation type="journal article" date="2019" name="Int. J. Syst. Evol. Microbiol.">
        <title>The Global Catalogue of Microorganisms (GCM) 10K type strain sequencing project: providing services to taxonomists for standard genome sequencing and annotation.</title>
        <authorList>
            <consortium name="The Broad Institute Genomics Platform"/>
            <consortium name="The Broad Institute Genome Sequencing Center for Infectious Disease"/>
            <person name="Wu L."/>
            <person name="Ma J."/>
        </authorList>
    </citation>
    <scope>NUCLEOTIDE SEQUENCE [LARGE SCALE GENOMIC DNA]</scope>
    <source>
        <strain evidence="9">CGMCC 4.1467</strain>
    </source>
</reference>
<comment type="cofactor">
    <cofactor evidence="1">
        <name>Zn(2+)</name>
        <dbReference type="ChEBI" id="CHEBI:29105"/>
    </cofactor>
</comment>
<dbReference type="Pfam" id="PF08240">
    <property type="entry name" value="ADH_N"/>
    <property type="match status" value="1"/>
</dbReference>
<evidence type="ECO:0000259" key="6">
    <source>
        <dbReference type="Pfam" id="PF00107"/>
    </source>
</evidence>
<protein>
    <submittedName>
        <fullName evidence="8">Zinc-binding alcohol dehydrogenase family protein</fullName>
    </submittedName>
</protein>
<dbReference type="Pfam" id="PF00107">
    <property type="entry name" value="ADH_zinc_N"/>
    <property type="match status" value="1"/>
</dbReference>
<organism evidence="8 9">
    <name type="scientific">Haloferula chungangensis</name>
    <dbReference type="NCBI Taxonomy" id="1048331"/>
    <lineage>
        <taxon>Bacteria</taxon>
        <taxon>Pseudomonadati</taxon>
        <taxon>Verrucomicrobiota</taxon>
        <taxon>Verrucomicrobiia</taxon>
        <taxon>Verrucomicrobiales</taxon>
        <taxon>Verrucomicrobiaceae</taxon>
        <taxon>Haloferula</taxon>
    </lineage>
</organism>
<dbReference type="InterPro" id="IPR013154">
    <property type="entry name" value="ADH-like_N"/>
</dbReference>
<dbReference type="InterPro" id="IPR013149">
    <property type="entry name" value="ADH-like_C"/>
</dbReference>
<name>A0ABW2L7X5_9BACT</name>
<evidence type="ECO:0000256" key="5">
    <source>
        <dbReference type="ARBA" id="ARBA00023002"/>
    </source>
</evidence>
<evidence type="ECO:0000256" key="3">
    <source>
        <dbReference type="ARBA" id="ARBA00022723"/>
    </source>
</evidence>
<dbReference type="InterPro" id="IPR011032">
    <property type="entry name" value="GroES-like_sf"/>
</dbReference>
<evidence type="ECO:0000259" key="7">
    <source>
        <dbReference type="Pfam" id="PF08240"/>
    </source>
</evidence>
<dbReference type="EMBL" id="JBHTBS010000008">
    <property type="protein sequence ID" value="MFC7338472.1"/>
    <property type="molecule type" value="Genomic_DNA"/>
</dbReference>
<comment type="caution">
    <text evidence="8">The sequence shown here is derived from an EMBL/GenBank/DDBJ whole genome shotgun (WGS) entry which is preliminary data.</text>
</comment>
<keyword evidence="5" id="KW-0560">Oxidoreductase</keyword>
<dbReference type="Proteomes" id="UP001596472">
    <property type="component" value="Unassembled WGS sequence"/>
</dbReference>
<evidence type="ECO:0000256" key="2">
    <source>
        <dbReference type="ARBA" id="ARBA00008072"/>
    </source>
</evidence>
<dbReference type="CDD" id="cd08261">
    <property type="entry name" value="Zn_ADH7"/>
    <property type="match status" value="1"/>
</dbReference>
<keyword evidence="4" id="KW-0862">Zinc</keyword>
<dbReference type="Gene3D" id="3.90.180.10">
    <property type="entry name" value="Medium-chain alcohol dehydrogenases, catalytic domain"/>
    <property type="match status" value="1"/>
</dbReference>
<feature type="domain" description="Alcohol dehydrogenase-like C-terminal" evidence="6">
    <location>
        <begin position="172"/>
        <end position="301"/>
    </location>
</feature>
<comment type="similarity">
    <text evidence="2">Belongs to the zinc-containing alcohol dehydrogenase family.</text>
</comment>
<keyword evidence="3" id="KW-0479">Metal-binding</keyword>
<dbReference type="RefSeq" id="WP_379713835.1">
    <property type="nucleotide sequence ID" value="NZ_JBHTBS010000008.1"/>
</dbReference>
<dbReference type="PANTHER" id="PTHR43350">
    <property type="entry name" value="NAD-DEPENDENT ALCOHOL DEHYDROGENASE"/>
    <property type="match status" value="1"/>
</dbReference>
<dbReference type="Gene3D" id="3.40.50.720">
    <property type="entry name" value="NAD(P)-binding Rossmann-like Domain"/>
    <property type="match status" value="1"/>
</dbReference>
<feature type="domain" description="Alcohol dehydrogenase-like N-terminal" evidence="7">
    <location>
        <begin position="24"/>
        <end position="131"/>
    </location>
</feature>
<gene>
    <name evidence="8" type="ORF">ACFQY0_14855</name>
</gene>
<dbReference type="PANTHER" id="PTHR43350:SF19">
    <property type="entry name" value="D-GULOSIDE 3-DEHYDROGENASE"/>
    <property type="match status" value="1"/>
</dbReference>
<accession>A0ABW2L7X5</accession>
<proteinExistence type="inferred from homology"/>
<keyword evidence="9" id="KW-1185">Reference proteome</keyword>
<dbReference type="InterPro" id="IPR036291">
    <property type="entry name" value="NAD(P)-bd_dom_sf"/>
</dbReference>
<dbReference type="SUPFAM" id="SSF50129">
    <property type="entry name" value="GroES-like"/>
    <property type="match status" value="1"/>
</dbReference>